<protein>
    <submittedName>
        <fullName evidence="1">DUF2093 domain-containing protein</fullName>
    </submittedName>
</protein>
<reference evidence="2" key="1">
    <citation type="journal article" date="2019" name="Int. J. Syst. Evol. Microbiol.">
        <title>The Global Catalogue of Microorganisms (GCM) 10K type strain sequencing project: providing services to taxonomists for standard genome sequencing and annotation.</title>
        <authorList>
            <consortium name="The Broad Institute Genomics Platform"/>
            <consortium name="The Broad Institute Genome Sequencing Center for Infectious Disease"/>
            <person name="Wu L."/>
            <person name="Ma J."/>
        </authorList>
    </citation>
    <scope>NUCLEOTIDE SEQUENCE [LARGE SCALE GENOMIC DNA]</scope>
    <source>
        <strain evidence="2">Q85</strain>
    </source>
</reference>
<sequence>MLMSKSDRAAKLHYMANGFRVLSTGDHVVCAVSGVRIPIEELRYWDVARQQPYATAEIASEALGPQ</sequence>
<name>A0ABW4NCH4_9SPHN</name>
<evidence type="ECO:0000313" key="2">
    <source>
        <dbReference type="Proteomes" id="UP001597283"/>
    </source>
</evidence>
<evidence type="ECO:0000313" key="1">
    <source>
        <dbReference type="EMBL" id="MFD1787736.1"/>
    </source>
</evidence>
<dbReference type="RefSeq" id="WP_380940100.1">
    <property type="nucleotide sequence ID" value="NZ_JBHUFC010000003.1"/>
</dbReference>
<proteinExistence type="predicted"/>
<accession>A0ABW4NCH4</accession>
<comment type="caution">
    <text evidence="1">The sequence shown here is derived from an EMBL/GenBank/DDBJ whole genome shotgun (WGS) entry which is preliminary data.</text>
</comment>
<dbReference type="Proteomes" id="UP001597283">
    <property type="component" value="Unassembled WGS sequence"/>
</dbReference>
<organism evidence="1 2">
    <name type="scientific">Sphingomonas floccifaciens</name>
    <dbReference type="NCBI Taxonomy" id="1844115"/>
    <lineage>
        <taxon>Bacteria</taxon>
        <taxon>Pseudomonadati</taxon>
        <taxon>Pseudomonadota</taxon>
        <taxon>Alphaproteobacteria</taxon>
        <taxon>Sphingomonadales</taxon>
        <taxon>Sphingomonadaceae</taxon>
        <taxon>Sphingomonas</taxon>
    </lineage>
</organism>
<dbReference type="Pfam" id="PF09866">
    <property type="entry name" value="DUF2093"/>
    <property type="match status" value="1"/>
</dbReference>
<gene>
    <name evidence="1" type="ORF">ACFSC3_09135</name>
</gene>
<keyword evidence="2" id="KW-1185">Reference proteome</keyword>
<dbReference type="InterPro" id="IPR018661">
    <property type="entry name" value="DUF2093"/>
</dbReference>
<dbReference type="EMBL" id="JBHUFC010000003">
    <property type="protein sequence ID" value="MFD1787736.1"/>
    <property type="molecule type" value="Genomic_DNA"/>
</dbReference>